<evidence type="ECO:0000256" key="5">
    <source>
        <dbReference type="ARBA" id="ARBA00022692"/>
    </source>
</evidence>
<name>A0A8X6UCR0_NEPPI</name>
<evidence type="ECO:0000256" key="7">
    <source>
        <dbReference type="ARBA" id="ARBA00023053"/>
    </source>
</evidence>
<reference evidence="14" key="1">
    <citation type="submission" date="2020-08" db="EMBL/GenBank/DDBJ databases">
        <title>Multicomponent nature underlies the extraordinary mechanical properties of spider dragline silk.</title>
        <authorList>
            <person name="Kono N."/>
            <person name="Nakamura H."/>
            <person name="Mori M."/>
            <person name="Yoshida Y."/>
            <person name="Ohtoshi R."/>
            <person name="Malay A.D."/>
            <person name="Moran D.A.P."/>
            <person name="Tomita M."/>
            <person name="Numata K."/>
            <person name="Arakawa K."/>
        </authorList>
    </citation>
    <scope>NUCLEOTIDE SEQUENCE</scope>
</reference>
<dbReference type="PANTHER" id="PTHR11690">
    <property type="entry name" value="AMILORIDE-SENSITIVE SODIUM CHANNEL-RELATED"/>
    <property type="match status" value="1"/>
</dbReference>
<evidence type="ECO:0000256" key="12">
    <source>
        <dbReference type="RuleBase" id="RU000679"/>
    </source>
</evidence>
<keyword evidence="11 12" id="KW-0407">Ion channel</keyword>
<evidence type="ECO:0000256" key="3">
    <source>
        <dbReference type="ARBA" id="ARBA00022448"/>
    </source>
</evidence>
<keyword evidence="15" id="KW-1185">Reference proteome</keyword>
<dbReference type="GO" id="GO:0005886">
    <property type="term" value="C:plasma membrane"/>
    <property type="evidence" value="ECO:0007669"/>
    <property type="project" value="TreeGrafter"/>
</dbReference>
<keyword evidence="10 12" id="KW-0739">Sodium transport</keyword>
<protein>
    <submittedName>
        <fullName evidence="14">FMRFamide-activated amiloride-sensitive sodium channel</fullName>
    </submittedName>
</protein>
<evidence type="ECO:0000256" key="11">
    <source>
        <dbReference type="ARBA" id="ARBA00023303"/>
    </source>
</evidence>
<sequence length="549" mass="62648">MYNGSSRKDNEKQREVFILDEDGNTNQSKTNNTGEKYTTNSSIYSNVHTFNMDENIANTNAKNSGYNVILRKRISNLNQNTNEDEVPLNYSELTSSVFKKSSICALTQIGNSSTAIRKVIWAFILIGGLVGCCSQIYRYLSAYYAYPVVINIDSINRFSLEFPGVTVCNLNSVRNAYFGCVLRKLDSDRCNSSMIPVPITLKEAVTLDPPYCSEDKDTTLSEEFLERIQFQSLYFSLKNSSRFHYGHQKEDFIILCSFNGEKCSLSDFNLHLDNMYGNCFTFNKANSSKPPLETSFVGPNSGLTLELNVQSDDYIWLTKSVGARVVIHDPYQEPTPQDQGINVSPGFETTLGLSKLGMQRLPYPYKDRCKDYEKGDSKGQCDSICDQKKISKFCSCSLPYGILEEKRFCNFTNVMDFCCVFRERKENGLDTKCNITCDCPLECESVKYDLKISSGVWPAQSENIRSEYSSKSVMALRETMVKIKIYFDTLKYTIYKQRAMFEDSEVLSQVGGQMGLWLGLSLAAMFECLENIVLYWHYRRQQSRETMQR</sequence>
<feature type="transmembrane region" description="Helical" evidence="13">
    <location>
        <begin position="514"/>
        <end position="538"/>
    </location>
</feature>
<dbReference type="Proteomes" id="UP000887013">
    <property type="component" value="Unassembled WGS sequence"/>
</dbReference>
<dbReference type="Pfam" id="PF00858">
    <property type="entry name" value="ASC"/>
    <property type="match status" value="1"/>
</dbReference>
<evidence type="ECO:0000256" key="8">
    <source>
        <dbReference type="ARBA" id="ARBA00023065"/>
    </source>
</evidence>
<evidence type="ECO:0000313" key="15">
    <source>
        <dbReference type="Proteomes" id="UP000887013"/>
    </source>
</evidence>
<keyword evidence="9 13" id="KW-0472">Membrane</keyword>
<comment type="caution">
    <text evidence="14">The sequence shown here is derived from an EMBL/GenBank/DDBJ whole genome shotgun (WGS) entry which is preliminary data.</text>
</comment>
<dbReference type="InterPro" id="IPR001873">
    <property type="entry name" value="ENaC"/>
</dbReference>
<evidence type="ECO:0000256" key="10">
    <source>
        <dbReference type="ARBA" id="ARBA00023201"/>
    </source>
</evidence>
<dbReference type="OrthoDB" id="10051479at2759"/>
<dbReference type="GO" id="GO:0015280">
    <property type="term" value="F:ligand-gated sodium channel activity"/>
    <property type="evidence" value="ECO:0007669"/>
    <property type="project" value="TreeGrafter"/>
</dbReference>
<keyword evidence="7" id="KW-0915">Sodium</keyword>
<keyword evidence="8 12" id="KW-0406">Ion transport</keyword>
<evidence type="ECO:0000256" key="1">
    <source>
        <dbReference type="ARBA" id="ARBA00004141"/>
    </source>
</evidence>
<comment type="similarity">
    <text evidence="2 12">Belongs to the amiloride-sensitive sodium channel (TC 1.A.6) family.</text>
</comment>
<dbReference type="AlphaFoldDB" id="A0A8X6UCR0"/>
<comment type="subcellular location">
    <subcellularLocation>
        <location evidence="1">Membrane</location>
        <topology evidence="1">Multi-pass membrane protein</topology>
    </subcellularLocation>
</comment>
<evidence type="ECO:0000256" key="6">
    <source>
        <dbReference type="ARBA" id="ARBA00022989"/>
    </source>
</evidence>
<evidence type="ECO:0000256" key="2">
    <source>
        <dbReference type="ARBA" id="ARBA00007193"/>
    </source>
</evidence>
<evidence type="ECO:0000256" key="9">
    <source>
        <dbReference type="ARBA" id="ARBA00023136"/>
    </source>
</evidence>
<dbReference type="PANTHER" id="PTHR11690:SF248">
    <property type="entry name" value="PICKPOCKET 17, ISOFORM A"/>
    <property type="match status" value="1"/>
</dbReference>
<keyword evidence="3 12" id="KW-0813">Transport</keyword>
<dbReference type="Gene3D" id="2.60.470.10">
    <property type="entry name" value="Acid-sensing ion channels like domains"/>
    <property type="match status" value="1"/>
</dbReference>
<accession>A0A8X6UCR0</accession>
<evidence type="ECO:0000256" key="4">
    <source>
        <dbReference type="ARBA" id="ARBA00022461"/>
    </source>
</evidence>
<keyword evidence="6 13" id="KW-1133">Transmembrane helix</keyword>
<evidence type="ECO:0000313" key="14">
    <source>
        <dbReference type="EMBL" id="GFU17808.1"/>
    </source>
</evidence>
<evidence type="ECO:0000256" key="13">
    <source>
        <dbReference type="SAM" id="Phobius"/>
    </source>
</evidence>
<gene>
    <name evidence="14" type="ORF">NPIL_23881</name>
</gene>
<organism evidence="14 15">
    <name type="scientific">Nephila pilipes</name>
    <name type="common">Giant wood spider</name>
    <name type="synonym">Nephila maculata</name>
    <dbReference type="NCBI Taxonomy" id="299642"/>
    <lineage>
        <taxon>Eukaryota</taxon>
        <taxon>Metazoa</taxon>
        <taxon>Ecdysozoa</taxon>
        <taxon>Arthropoda</taxon>
        <taxon>Chelicerata</taxon>
        <taxon>Arachnida</taxon>
        <taxon>Araneae</taxon>
        <taxon>Araneomorphae</taxon>
        <taxon>Entelegynae</taxon>
        <taxon>Araneoidea</taxon>
        <taxon>Nephilidae</taxon>
        <taxon>Nephila</taxon>
    </lineage>
</organism>
<dbReference type="PRINTS" id="PR01078">
    <property type="entry name" value="AMINACHANNEL"/>
</dbReference>
<proteinExistence type="inferred from homology"/>
<keyword evidence="5 12" id="KW-0812">Transmembrane</keyword>
<dbReference type="EMBL" id="BMAW01126664">
    <property type="protein sequence ID" value="GFU17808.1"/>
    <property type="molecule type" value="Genomic_DNA"/>
</dbReference>
<keyword evidence="4 12" id="KW-0894">Sodium channel</keyword>
<feature type="transmembrane region" description="Helical" evidence="13">
    <location>
        <begin position="119"/>
        <end position="140"/>
    </location>
</feature>